<keyword evidence="1" id="KW-0472">Membrane</keyword>
<keyword evidence="1" id="KW-1133">Transmembrane helix</keyword>
<organism evidence="2">
    <name type="scientific">Arundo donax</name>
    <name type="common">Giant reed</name>
    <name type="synonym">Donax arundinaceus</name>
    <dbReference type="NCBI Taxonomy" id="35708"/>
    <lineage>
        <taxon>Eukaryota</taxon>
        <taxon>Viridiplantae</taxon>
        <taxon>Streptophyta</taxon>
        <taxon>Embryophyta</taxon>
        <taxon>Tracheophyta</taxon>
        <taxon>Spermatophyta</taxon>
        <taxon>Magnoliopsida</taxon>
        <taxon>Liliopsida</taxon>
        <taxon>Poales</taxon>
        <taxon>Poaceae</taxon>
        <taxon>PACMAD clade</taxon>
        <taxon>Arundinoideae</taxon>
        <taxon>Arundineae</taxon>
        <taxon>Arundo</taxon>
    </lineage>
</organism>
<accession>A0A0A9APP9</accession>
<feature type="transmembrane region" description="Helical" evidence="1">
    <location>
        <begin position="20"/>
        <end position="48"/>
    </location>
</feature>
<proteinExistence type="predicted"/>
<sequence length="49" mass="5281">MQSPSPVTSSLTIAQVFGTVITIITHVFGTFIAIITHVFGTVITIFIFL</sequence>
<dbReference type="EMBL" id="GBRH01244216">
    <property type="protein sequence ID" value="JAD53679.1"/>
    <property type="molecule type" value="Transcribed_RNA"/>
</dbReference>
<reference evidence="2" key="2">
    <citation type="journal article" date="2015" name="Data Brief">
        <title>Shoot transcriptome of the giant reed, Arundo donax.</title>
        <authorList>
            <person name="Barrero R.A."/>
            <person name="Guerrero F.D."/>
            <person name="Moolhuijzen P."/>
            <person name="Goolsby J.A."/>
            <person name="Tidwell J."/>
            <person name="Bellgard S.E."/>
            <person name="Bellgard M.I."/>
        </authorList>
    </citation>
    <scope>NUCLEOTIDE SEQUENCE</scope>
    <source>
        <tissue evidence="2">Shoot tissue taken approximately 20 cm above the soil surface</tissue>
    </source>
</reference>
<keyword evidence="1" id="KW-0812">Transmembrane</keyword>
<evidence type="ECO:0000256" key="1">
    <source>
        <dbReference type="SAM" id="Phobius"/>
    </source>
</evidence>
<name>A0A0A9APP9_ARUDO</name>
<reference evidence="2" key="1">
    <citation type="submission" date="2014-09" db="EMBL/GenBank/DDBJ databases">
        <authorList>
            <person name="Magalhaes I.L.F."/>
            <person name="Oliveira U."/>
            <person name="Santos F.R."/>
            <person name="Vidigal T.H.D.A."/>
            <person name="Brescovit A.D."/>
            <person name="Santos A.J."/>
        </authorList>
    </citation>
    <scope>NUCLEOTIDE SEQUENCE</scope>
    <source>
        <tissue evidence="2">Shoot tissue taken approximately 20 cm above the soil surface</tissue>
    </source>
</reference>
<dbReference type="AlphaFoldDB" id="A0A0A9APP9"/>
<protein>
    <submittedName>
        <fullName evidence="2">Uncharacterized protein</fullName>
    </submittedName>
</protein>
<evidence type="ECO:0000313" key="2">
    <source>
        <dbReference type="EMBL" id="JAD53679.1"/>
    </source>
</evidence>